<reference evidence="1 2" key="2">
    <citation type="journal article" date="2022" name="Mol. Biol. Evol.">
        <title>Comparative Genomics Reveals Insights into the Divergent Evolution of Astigmatic Mites and Household Pest Adaptations.</title>
        <authorList>
            <person name="Xiong Q."/>
            <person name="Wan A.T."/>
            <person name="Liu X."/>
            <person name="Fung C.S."/>
            <person name="Xiao X."/>
            <person name="Malainual N."/>
            <person name="Hou J."/>
            <person name="Wang L."/>
            <person name="Wang M."/>
            <person name="Yang K.Y."/>
            <person name="Cui Y."/>
            <person name="Leung E.L."/>
            <person name="Nong W."/>
            <person name="Shin S.K."/>
            <person name="Au S.W."/>
            <person name="Jeong K.Y."/>
            <person name="Chew F.T."/>
            <person name="Hui J.H."/>
            <person name="Leung T.F."/>
            <person name="Tungtrongchitr A."/>
            <person name="Zhong N."/>
            <person name="Liu Z."/>
            <person name="Tsui S.K."/>
        </authorList>
    </citation>
    <scope>NUCLEOTIDE SEQUENCE [LARGE SCALE GENOMIC DNA]</scope>
    <source>
        <strain evidence="1">Derp</strain>
    </source>
</reference>
<comment type="caution">
    <text evidence="1">The sequence shown here is derived from an EMBL/GenBank/DDBJ whole genome shotgun (WGS) entry which is preliminary data.</text>
</comment>
<keyword evidence="2" id="KW-1185">Reference proteome</keyword>
<dbReference type="Proteomes" id="UP000887458">
    <property type="component" value="Unassembled WGS sequence"/>
</dbReference>
<organism evidence="1 2">
    <name type="scientific">Dermatophagoides pteronyssinus</name>
    <name type="common">European house dust mite</name>
    <dbReference type="NCBI Taxonomy" id="6956"/>
    <lineage>
        <taxon>Eukaryota</taxon>
        <taxon>Metazoa</taxon>
        <taxon>Ecdysozoa</taxon>
        <taxon>Arthropoda</taxon>
        <taxon>Chelicerata</taxon>
        <taxon>Arachnida</taxon>
        <taxon>Acari</taxon>
        <taxon>Acariformes</taxon>
        <taxon>Sarcoptiformes</taxon>
        <taxon>Astigmata</taxon>
        <taxon>Psoroptidia</taxon>
        <taxon>Analgoidea</taxon>
        <taxon>Pyroglyphidae</taxon>
        <taxon>Dermatophagoidinae</taxon>
        <taxon>Dermatophagoides</taxon>
    </lineage>
</organism>
<name>A0ABQ8JFG4_DERPT</name>
<evidence type="ECO:0000313" key="2">
    <source>
        <dbReference type="Proteomes" id="UP000887458"/>
    </source>
</evidence>
<proteinExistence type="predicted"/>
<dbReference type="EMBL" id="NJHN03000041">
    <property type="protein sequence ID" value="KAH9421370.1"/>
    <property type="molecule type" value="Genomic_DNA"/>
</dbReference>
<evidence type="ECO:0000313" key="1">
    <source>
        <dbReference type="EMBL" id="KAH9421370.1"/>
    </source>
</evidence>
<gene>
    <name evidence="1" type="ORF">DERP_010507</name>
</gene>
<reference evidence="1 2" key="1">
    <citation type="journal article" date="2018" name="J. Allergy Clin. Immunol.">
        <title>High-quality assembly of Dermatophagoides pteronyssinus genome and transcriptome reveals a wide range of novel allergens.</title>
        <authorList>
            <person name="Liu X.Y."/>
            <person name="Yang K.Y."/>
            <person name="Wang M.Q."/>
            <person name="Kwok J.S."/>
            <person name="Zeng X."/>
            <person name="Yang Z."/>
            <person name="Xiao X.J."/>
            <person name="Lau C.P."/>
            <person name="Li Y."/>
            <person name="Huang Z.M."/>
            <person name="Ba J.G."/>
            <person name="Yim A.K."/>
            <person name="Ouyang C.Y."/>
            <person name="Ngai S.M."/>
            <person name="Chan T.F."/>
            <person name="Leung E.L."/>
            <person name="Liu L."/>
            <person name="Liu Z.G."/>
            <person name="Tsui S.K."/>
        </authorList>
    </citation>
    <scope>NUCLEOTIDE SEQUENCE [LARGE SCALE GENOMIC DNA]</scope>
    <source>
        <strain evidence="1">Derp</strain>
    </source>
</reference>
<sequence length="77" mass="9429">MSLTLSLPLRFCDQFIFFDLNFDCFLSQQQQHSSSSPRKQHKRHIEFVHNNSQQQQRRNWRIKKKFSMINKMPIDKC</sequence>
<protein>
    <submittedName>
        <fullName evidence="1">Uncharacterized protein</fullName>
    </submittedName>
</protein>
<accession>A0ABQ8JFG4</accession>